<keyword evidence="3 7" id="KW-0285">Flavoprotein</keyword>
<dbReference type="InterPro" id="IPR011576">
    <property type="entry name" value="Pyridox_Oxase_N"/>
</dbReference>
<dbReference type="InterPro" id="IPR019740">
    <property type="entry name" value="Pyridox_Oxase_CS"/>
</dbReference>
<sequence length="242" mass="26374">MIDAAAIDGAAAIDNTAAPSADLGRLRRGYGGGRLDERDLASTWVEQFARWFAEAADPGSGVLEPNAMIFATADAAGRPSARTVLLKGFDESGFLLFTNYTSRKGQECAVNPYGSLVFPWYPLERQVIVVGSVERVPSARSAEYFRSRPRGSQLGAWASRQSTVVASRAELDGRAAALAERWPAQTRIPVPPFWGGLLVVPETVEFWQGRRDRLHDRLRFRRRADAGAGAEGVGWAVERLAP</sequence>
<evidence type="ECO:0000313" key="13">
    <source>
        <dbReference type="Proteomes" id="UP000604475"/>
    </source>
</evidence>
<dbReference type="PROSITE" id="PS01064">
    <property type="entry name" value="PYRIDOX_OXIDASE"/>
    <property type="match status" value="1"/>
</dbReference>
<comment type="pathway">
    <text evidence="7">Cofactor metabolism; pyridoxal 5'-phosphate salvage; pyridoxal 5'-phosphate from pyridoxamine 5'-phosphate: step 1/1.</text>
</comment>
<keyword evidence="13" id="KW-1185">Reference proteome</keyword>
<evidence type="ECO:0000259" key="11">
    <source>
        <dbReference type="Pfam" id="PF10590"/>
    </source>
</evidence>
<feature type="binding site" evidence="7 8">
    <location>
        <position position="152"/>
    </location>
    <ligand>
        <name>substrate</name>
    </ligand>
</feature>
<keyword evidence="4 7" id="KW-0288">FMN</keyword>
<feature type="binding site" evidence="7 9">
    <location>
        <begin position="161"/>
        <end position="162"/>
    </location>
    <ligand>
        <name>FMN</name>
        <dbReference type="ChEBI" id="CHEBI:58210"/>
    </ligand>
</feature>
<feature type="binding site" evidence="7 9">
    <location>
        <begin position="97"/>
        <end position="98"/>
    </location>
    <ligand>
        <name>FMN</name>
        <dbReference type="ChEBI" id="CHEBI:58210"/>
    </ligand>
</feature>
<feature type="domain" description="Pyridoxine 5'-phosphate oxidase dimerisation C-terminal" evidence="11">
    <location>
        <begin position="194"/>
        <end position="242"/>
    </location>
</feature>
<evidence type="ECO:0000256" key="5">
    <source>
        <dbReference type="ARBA" id="ARBA00023002"/>
    </source>
</evidence>
<evidence type="ECO:0000256" key="2">
    <source>
        <dbReference type="ARBA" id="ARBA00011738"/>
    </source>
</evidence>
<feature type="binding site" evidence="7 8">
    <location>
        <position position="87"/>
    </location>
    <ligand>
        <name>substrate</name>
    </ligand>
</feature>
<evidence type="ECO:0000313" key="12">
    <source>
        <dbReference type="EMBL" id="MBL7627741.1"/>
    </source>
</evidence>
<dbReference type="GO" id="GO:0008615">
    <property type="term" value="P:pyridoxine biosynthetic process"/>
    <property type="evidence" value="ECO:0007669"/>
    <property type="project" value="UniProtKB-UniRule"/>
</dbReference>
<comment type="catalytic activity">
    <reaction evidence="7">
        <text>pyridoxine 5'-phosphate + O2 = pyridoxal 5'-phosphate + H2O2</text>
        <dbReference type="Rhea" id="RHEA:15149"/>
        <dbReference type="ChEBI" id="CHEBI:15379"/>
        <dbReference type="ChEBI" id="CHEBI:16240"/>
        <dbReference type="ChEBI" id="CHEBI:58589"/>
        <dbReference type="ChEBI" id="CHEBI:597326"/>
        <dbReference type="EC" id="1.4.3.5"/>
    </reaction>
</comment>
<evidence type="ECO:0000256" key="8">
    <source>
        <dbReference type="PIRSR" id="PIRSR000190-1"/>
    </source>
</evidence>
<dbReference type="Pfam" id="PF10590">
    <property type="entry name" value="PNP_phzG_C"/>
    <property type="match status" value="1"/>
</dbReference>
<organism evidence="12 13">
    <name type="scientific">Frankia nepalensis</name>
    <dbReference type="NCBI Taxonomy" id="1836974"/>
    <lineage>
        <taxon>Bacteria</taxon>
        <taxon>Bacillati</taxon>
        <taxon>Actinomycetota</taxon>
        <taxon>Actinomycetes</taxon>
        <taxon>Frankiales</taxon>
        <taxon>Frankiaceae</taxon>
        <taxon>Frankia</taxon>
    </lineage>
</organism>
<evidence type="ECO:0000256" key="9">
    <source>
        <dbReference type="PIRSR" id="PIRSR000190-2"/>
    </source>
</evidence>
<evidence type="ECO:0000256" key="3">
    <source>
        <dbReference type="ARBA" id="ARBA00022630"/>
    </source>
</evidence>
<dbReference type="NCBIfam" id="TIGR00558">
    <property type="entry name" value="pdxH"/>
    <property type="match status" value="1"/>
</dbReference>
<dbReference type="Pfam" id="PF01243">
    <property type="entry name" value="PNPOx_N"/>
    <property type="match status" value="1"/>
</dbReference>
<dbReference type="EC" id="1.4.3.5" evidence="7"/>
<dbReference type="PIRSF" id="PIRSF000190">
    <property type="entry name" value="Pyd_amn-ph_oxd"/>
    <property type="match status" value="1"/>
</dbReference>
<protein>
    <recommendedName>
        <fullName evidence="7">Pyridoxine/pyridoxamine 5'-phosphate oxidase</fullName>
        <ecNumber evidence="7">1.4.3.5</ecNumber>
    </recommendedName>
    <alternativeName>
        <fullName evidence="7">PNP/PMP oxidase</fullName>
        <shortName evidence="7">PNPOx</shortName>
    </alternativeName>
    <alternativeName>
        <fullName evidence="7">Pyridoxal 5'-phosphate synthase</fullName>
    </alternativeName>
</protein>
<dbReference type="Proteomes" id="UP000604475">
    <property type="component" value="Unassembled WGS sequence"/>
</dbReference>
<feature type="binding site" evidence="7 9">
    <location>
        <position position="103"/>
    </location>
    <ligand>
        <name>FMN</name>
        <dbReference type="ChEBI" id="CHEBI:58210"/>
    </ligand>
</feature>
<feature type="binding site" evidence="7 8">
    <location>
        <position position="144"/>
    </location>
    <ligand>
        <name>substrate</name>
    </ligand>
</feature>
<evidence type="ECO:0000256" key="7">
    <source>
        <dbReference type="HAMAP-Rule" id="MF_01629"/>
    </source>
</evidence>
<comment type="similarity">
    <text evidence="1 7">Belongs to the pyridoxamine 5'-phosphate oxidase family.</text>
</comment>
<evidence type="ECO:0000256" key="6">
    <source>
        <dbReference type="ARBA" id="ARBA00023096"/>
    </source>
</evidence>
<dbReference type="FunFam" id="2.30.110.10:FF:000020">
    <property type="entry name" value="PNPO isoform 11"/>
    <property type="match status" value="1"/>
</dbReference>
<accession>A0A937R985</accession>
<dbReference type="HAMAP" id="MF_01629">
    <property type="entry name" value="PdxH"/>
    <property type="match status" value="1"/>
</dbReference>
<dbReference type="SUPFAM" id="SSF50475">
    <property type="entry name" value="FMN-binding split barrel"/>
    <property type="match status" value="1"/>
</dbReference>
<name>A0A937R985_9ACTN</name>
<evidence type="ECO:0000256" key="1">
    <source>
        <dbReference type="ARBA" id="ARBA00007301"/>
    </source>
</evidence>
<comment type="pathway">
    <text evidence="7">Cofactor metabolism; pyridoxal 5'-phosphate salvage; pyridoxal 5'-phosphate from pyridoxine 5'-phosphate: step 1/1.</text>
</comment>
<comment type="cofactor">
    <cofactor evidence="7 9">
        <name>FMN</name>
        <dbReference type="ChEBI" id="CHEBI:58210"/>
    </cofactor>
    <text evidence="7 9">Binds 1 FMN per subunit.</text>
</comment>
<feature type="binding site" evidence="7 9">
    <location>
        <begin position="82"/>
        <end position="87"/>
    </location>
    <ligand>
        <name>FMN</name>
        <dbReference type="ChEBI" id="CHEBI:58210"/>
    </ligand>
</feature>
<feature type="binding site" evidence="7 8">
    <location>
        <position position="148"/>
    </location>
    <ligand>
        <name>substrate</name>
    </ligand>
</feature>
<dbReference type="NCBIfam" id="NF004231">
    <property type="entry name" value="PRK05679.1"/>
    <property type="match status" value="1"/>
</dbReference>
<feature type="binding site" evidence="8">
    <location>
        <begin position="27"/>
        <end position="30"/>
    </location>
    <ligand>
        <name>substrate</name>
    </ligand>
</feature>
<feature type="domain" description="Pyridoxamine 5'-phosphate oxidase N-terminal" evidence="10">
    <location>
        <begin position="63"/>
        <end position="175"/>
    </location>
</feature>
<dbReference type="InterPro" id="IPR000659">
    <property type="entry name" value="Pyridox_Oxase"/>
</dbReference>
<dbReference type="GO" id="GO:0004733">
    <property type="term" value="F:pyridoxamine phosphate oxidase activity"/>
    <property type="evidence" value="ECO:0007669"/>
    <property type="project" value="UniProtKB-UniRule"/>
</dbReference>
<comment type="function">
    <text evidence="7">Catalyzes the oxidation of either pyridoxine 5'-phosphate (PNP) or pyridoxamine 5'-phosphate (PMP) into pyridoxal 5'-phosphate (PLP).</text>
</comment>
<dbReference type="PANTHER" id="PTHR10851">
    <property type="entry name" value="PYRIDOXINE-5-PHOSPHATE OXIDASE"/>
    <property type="match status" value="1"/>
</dbReference>
<comment type="subunit">
    <text evidence="2 7">Homodimer.</text>
</comment>
<proteinExistence type="inferred from homology"/>
<dbReference type="RefSeq" id="WP_203007516.1">
    <property type="nucleotide sequence ID" value="NZ_JADWYU010000082.1"/>
</dbReference>
<dbReference type="InterPro" id="IPR012349">
    <property type="entry name" value="Split_barrel_FMN-bd"/>
</dbReference>
<feature type="binding site" evidence="7 9">
    <location>
        <position position="217"/>
    </location>
    <ligand>
        <name>FMN</name>
        <dbReference type="ChEBI" id="CHEBI:58210"/>
    </ligand>
</feature>
<evidence type="ECO:0000256" key="4">
    <source>
        <dbReference type="ARBA" id="ARBA00022643"/>
    </source>
</evidence>
<dbReference type="InterPro" id="IPR019576">
    <property type="entry name" value="Pyridoxamine_oxidase_dimer_C"/>
</dbReference>
<keyword evidence="6 7" id="KW-0664">Pyridoxine biosynthesis</keyword>
<comment type="caution">
    <text evidence="12">The sequence shown here is derived from an EMBL/GenBank/DDBJ whole genome shotgun (WGS) entry which is preliminary data.</text>
</comment>
<keyword evidence="5 7" id="KW-0560">Oxidoreductase</keyword>
<dbReference type="PANTHER" id="PTHR10851:SF0">
    <property type="entry name" value="PYRIDOXINE-5'-PHOSPHATE OXIDASE"/>
    <property type="match status" value="1"/>
</dbReference>
<dbReference type="GO" id="GO:0010181">
    <property type="term" value="F:FMN binding"/>
    <property type="evidence" value="ECO:0007669"/>
    <property type="project" value="UniProtKB-UniRule"/>
</dbReference>
<dbReference type="AlphaFoldDB" id="A0A937R985"/>
<gene>
    <name evidence="7 12" type="primary">pdxH</name>
    <name evidence="12" type="ORF">I7412_11290</name>
</gene>
<feature type="binding site" evidence="7 8">
    <location>
        <begin position="213"/>
        <end position="215"/>
    </location>
    <ligand>
        <name>substrate</name>
    </ligand>
</feature>
<evidence type="ECO:0000259" key="10">
    <source>
        <dbReference type="Pfam" id="PF01243"/>
    </source>
</evidence>
<comment type="catalytic activity">
    <reaction evidence="7">
        <text>pyridoxamine 5'-phosphate + O2 + H2O = pyridoxal 5'-phosphate + H2O2 + NH4(+)</text>
        <dbReference type="Rhea" id="RHEA:15817"/>
        <dbReference type="ChEBI" id="CHEBI:15377"/>
        <dbReference type="ChEBI" id="CHEBI:15379"/>
        <dbReference type="ChEBI" id="CHEBI:16240"/>
        <dbReference type="ChEBI" id="CHEBI:28938"/>
        <dbReference type="ChEBI" id="CHEBI:58451"/>
        <dbReference type="ChEBI" id="CHEBI:597326"/>
        <dbReference type="EC" id="1.4.3.5"/>
    </reaction>
</comment>
<reference evidence="12" key="1">
    <citation type="submission" date="2020-12" db="EMBL/GenBank/DDBJ databases">
        <title>Genomic characterization of non-nitrogen-fixing Frankia strains.</title>
        <authorList>
            <person name="Carlos-Shanley C."/>
            <person name="Guerra T."/>
            <person name="Hahn D."/>
        </authorList>
    </citation>
    <scope>NUCLEOTIDE SEQUENCE</scope>
    <source>
        <strain evidence="12">CN6</strain>
    </source>
</reference>
<feature type="binding site" evidence="7 9">
    <location>
        <position position="126"/>
    </location>
    <ligand>
        <name>FMN</name>
        <dbReference type="ChEBI" id="CHEBI:58210"/>
    </ligand>
</feature>
<feature type="binding site" evidence="7 9">
    <location>
        <position position="207"/>
    </location>
    <ligand>
        <name>FMN</name>
        <dbReference type="ChEBI" id="CHEBI:58210"/>
    </ligand>
</feature>
<feature type="binding site" evidence="7 9">
    <location>
        <position position="104"/>
    </location>
    <ligand>
        <name>FMN</name>
        <dbReference type="ChEBI" id="CHEBI:58210"/>
    </ligand>
</feature>
<dbReference type="EMBL" id="JAEACQ010000163">
    <property type="protein sequence ID" value="MBL7627741.1"/>
    <property type="molecule type" value="Genomic_DNA"/>
</dbReference>
<dbReference type="Gene3D" id="2.30.110.10">
    <property type="entry name" value="Electron Transport, Fmn-binding Protein, Chain A"/>
    <property type="match status" value="1"/>
</dbReference>